<sequence length="124" mass="13634">MWVRQQLDGGRERRRLGNEGTAIETPAHGLMEEVRRLGTAWHTGAGSTAMLGWAVGLGTRTTESTGSSLFIMSRFFFHFLLQLLPMLIWFGTVDGLGAGASMLKSQKQQEGTGLSFECEGDRQL</sequence>
<keyword evidence="3" id="KW-1185">Reference proteome</keyword>
<dbReference type="EMBL" id="JBEDUW010000007">
    <property type="protein sequence ID" value="KAK9911764.1"/>
    <property type="molecule type" value="Genomic_DNA"/>
</dbReference>
<feature type="transmembrane region" description="Helical" evidence="1">
    <location>
        <begin position="75"/>
        <end position="97"/>
    </location>
</feature>
<evidence type="ECO:0000313" key="3">
    <source>
        <dbReference type="Proteomes" id="UP001457282"/>
    </source>
</evidence>
<keyword evidence="1" id="KW-0812">Transmembrane</keyword>
<protein>
    <submittedName>
        <fullName evidence="2">Uncharacterized protein</fullName>
    </submittedName>
</protein>
<evidence type="ECO:0000313" key="2">
    <source>
        <dbReference type="EMBL" id="KAK9911764.1"/>
    </source>
</evidence>
<dbReference type="Proteomes" id="UP001457282">
    <property type="component" value="Unassembled WGS sequence"/>
</dbReference>
<dbReference type="AlphaFoldDB" id="A0AAW1VY40"/>
<keyword evidence="1" id="KW-0472">Membrane</keyword>
<evidence type="ECO:0000256" key="1">
    <source>
        <dbReference type="SAM" id="Phobius"/>
    </source>
</evidence>
<name>A0AAW1VY40_RUBAR</name>
<keyword evidence="1" id="KW-1133">Transmembrane helix</keyword>
<accession>A0AAW1VY40</accession>
<comment type="caution">
    <text evidence="2">The sequence shown here is derived from an EMBL/GenBank/DDBJ whole genome shotgun (WGS) entry which is preliminary data.</text>
</comment>
<reference evidence="2 3" key="1">
    <citation type="journal article" date="2023" name="G3 (Bethesda)">
        <title>A chromosome-length genome assembly and annotation of blackberry (Rubus argutus, cv. 'Hillquist').</title>
        <authorList>
            <person name="Bruna T."/>
            <person name="Aryal R."/>
            <person name="Dudchenko O."/>
            <person name="Sargent D.J."/>
            <person name="Mead D."/>
            <person name="Buti M."/>
            <person name="Cavallini A."/>
            <person name="Hytonen T."/>
            <person name="Andres J."/>
            <person name="Pham M."/>
            <person name="Weisz D."/>
            <person name="Mascagni F."/>
            <person name="Usai G."/>
            <person name="Natali L."/>
            <person name="Bassil N."/>
            <person name="Fernandez G.E."/>
            <person name="Lomsadze A."/>
            <person name="Armour M."/>
            <person name="Olukolu B."/>
            <person name="Poorten T."/>
            <person name="Britton C."/>
            <person name="Davik J."/>
            <person name="Ashrafi H."/>
            <person name="Aiden E.L."/>
            <person name="Borodovsky M."/>
            <person name="Worthington M."/>
        </authorList>
    </citation>
    <scope>NUCLEOTIDE SEQUENCE [LARGE SCALE GENOMIC DNA]</scope>
    <source>
        <strain evidence="2">PI 553951</strain>
    </source>
</reference>
<proteinExistence type="predicted"/>
<organism evidence="2 3">
    <name type="scientific">Rubus argutus</name>
    <name type="common">Southern blackberry</name>
    <dbReference type="NCBI Taxonomy" id="59490"/>
    <lineage>
        <taxon>Eukaryota</taxon>
        <taxon>Viridiplantae</taxon>
        <taxon>Streptophyta</taxon>
        <taxon>Embryophyta</taxon>
        <taxon>Tracheophyta</taxon>
        <taxon>Spermatophyta</taxon>
        <taxon>Magnoliopsida</taxon>
        <taxon>eudicotyledons</taxon>
        <taxon>Gunneridae</taxon>
        <taxon>Pentapetalae</taxon>
        <taxon>rosids</taxon>
        <taxon>fabids</taxon>
        <taxon>Rosales</taxon>
        <taxon>Rosaceae</taxon>
        <taxon>Rosoideae</taxon>
        <taxon>Rosoideae incertae sedis</taxon>
        <taxon>Rubus</taxon>
    </lineage>
</organism>
<gene>
    <name evidence="2" type="ORF">M0R45_035655</name>
</gene>